<comment type="caution">
    <text evidence="1">The sequence shown here is derived from an EMBL/GenBank/DDBJ whole genome shotgun (WGS) entry which is preliminary data.</text>
</comment>
<keyword evidence="2" id="KW-1185">Reference proteome</keyword>
<protein>
    <submittedName>
        <fullName evidence="1">Uncharacterized protein</fullName>
    </submittedName>
</protein>
<dbReference type="Proteomes" id="UP001162483">
    <property type="component" value="Unassembled WGS sequence"/>
</dbReference>
<name>A0ABN9EUC5_9NEOB</name>
<organism evidence="1 2">
    <name type="scientific">Staurois parvus</name>
    <dbReference type="NCBI Taxonomy" id="386267"/>
    <lineage>
        <taxon>Eukaryota</taxon>
        <taxon>Metazoa</taxon>
        <taxon>Chordata</taxon>
        <taxon>Craniata</taxon>
        <taxon>Vertebrata</taxon>
        <taxon>Euteleostomi</taxon>
        <taxon>Amphibia</taxon>
        <taxon>Batrachia</taxon>
        <taxon>Anura</taxon>
        <taxon>Neobatrachia</taxon>
        <taxon>Ranoidea</taxon>
        <taxon>Ranidae</taxon>
        <taxon>Staurois</taxon>
    </lineage>
</organism>
<sequence length="43" mass="4605">MPPLDSSANVFSGVTNHFSQSGNPMDVLGCRENYTCLTALCQV</sequence>
<proteinExistence type="predicted"/>
<reference evidence="1" key="1">
    <citation type="submission" date="2023-05" db="EMBL/GenBank/DDBJ databases">
        <authorList>
            <person name="Stuckert A."/>
        </authorList>
    </citation>
    <scope>NUCLEOTIDE SEQUENCE</scope>
</reference>
<dbReference type="EMBL" id="CATNWA010015930">
    <property type="protein sequence ID" value="CAI9588143.1"/>
    <property type="molecule type" value="Genomic_DNA"/>
</dbReference>
<accession>A0ABN9EUC5</accession>
<evidence type="ECO:0000313" key="1">
    <source>
        <dbReference type="EMBL" id="CAI9588143.1"/>
    </source>
</evidence>
<gene>
    <name evidence="1" type="ORF">SPARVUS_LOCUS10710409</name>
</gene>
<evidence type="ECO:0000313" key="2">
    <source>
        <dbReference type="Proteomes" id="UP001162483"/>
    </source>
</evidence>